<gene>
    <name evidence="3" type="ORF">fugu_005059</name>
</gene>
<dbReference type="PANTHER" id="PTHR16768">
    <property type="entry name" value="DOWN REGULATED IN RENAL CARCINOMA 1/TU3A"/>
    <property type="match status" value="1"/>
</dbReference>
<dbReference type="EMBL" id="SWLE01000018">
    <property type="protein sequence ID" value="TNM88805.1"/>
    <property type="molecule type" value="Genomic_DNA"/>
</dbReference>
<feature type="region of interest" description="Disordered" evidence="2">
    <location>
        <begin position="106"/>
        <end position="273"/>
    </location>
</feature>
<dbReference type="PANTHER" id="PTHR16768:SF5">
    <property type="entry name" value="FI14214P"/>
    <property type="match status" value="1"/>
</dbReference>
<accession>A0A4Z2B9N5</accession>
<feature type="compositionally biased region" description="Polar residues" evidence="2">
    <location>
        <begin position="125"/>
        <end position="139"/>
    </location>
</feature>
<dbReference type="InterPro" id="IPR009533">
    <property type="entry name" value="FAM107"/>
</dbReference>
<evidence type="ECO:0000313" key="3">
    <source>
        <dbReference type="EMBL" id="TNM88805.1"/>
    </source>
</evidence>
<dbReference type="Proteomes" id="UP000516260">
    <property type="component" value="Chromosome 5"/>
</dbReference>
<name>A0A4Z2B9N5_9TELE</name>
<proteinExistence type="predicted"/>
<sequence>MGSALVTSVKARDNWVFAGRAGGADRSLYEKVSEHLSTPPPTIRLPLLMLKVSSVLSTCQTAVNEKKTNAYEGWPGQVERPGSALTYGPCLPLGCFLLRGSIMGSNEEGASSEGRESLGSLSGSTPTDRSGTPTPSNMGVSHGKKRDVPSFPDGSEAHQSSSGFESSSAPRTPQTVEQHRAPSLQSEEDEEEEEEEEGSNLIRPQKPLSPLKASKSHRELHKELRMTHTRKVLREEKSELQRALEKRRWEQRIKASRDQDEETKKRSPLYQELTKRHQRLEMLEGERRQQQEGPEFLRVRERLRKIPVLDLGE</sequence>
<dbReference type="Pfam" id="PF06625">
    <property type="entry name" value="DUF1151"/>
    <property type="match status" value="1"/>
</dbReference>
<evidence type="ECO:0000256" key="1">
    <source>
        <dbReference type="ARBA" id="ARBA00023054"/>
    </source>
</evidence>
<keyword evidence="4" id="KW-1185">Reference proteome</keyword>
<evidence type="ECO:0000313" key="4">
    <source>
        <dbReference type="Proteomes" id="UP000516260"/>
    </source>
</evidence>
<evidence type="ECO:0000256" key="2">
    <source>
        <dbReference type="SAM" id="MobiDB-lite"/>
    </source>
</evidence>
<keyword evidence="1" id="KW-0175">Coiled coil</keyword>
<organism evidence="3 4">
    <name type="scientific">Takifugu bimaculatus</name>
    <dbReference type="NCBI Taxonomy" id="433685"/>
    <lineage>
        <taxon>Eukaryota</taxon>
        <taxon>Metazoa</taxon>
        <taxon>Chordata</taxon>
        <taxon>Craniata</taxon>
        <taxon>Vertebrata</taxon>
        <taxon>Euteleostomi</taxon>
        <taxon>Actinopterygii</taxon>
        <taxon>Neopterygii</taxon>
        <taxon>Teleostei</taxon>
        <taxon>Neoteleostei</taxon>
        <taxon>Acanthomorphata</taxon>
        <taxon>Eupercaria</taxon>
        <taxon>Tetraodontiformes</taxon>
        <taxon>Tetradontoidea</taxon>
        <taxon>Tetraodontidae</taxon>
        <taxon>Takifugu</taxon>
    </lineage>
</organism>
<feature type="compositionally biased region" description="Basic and acidic residues" evidence="2">
    <location>
        <begin position="216"/>
        <end position="265"/>
    </location>
</feature>
<feature type="compositionally biased region" description="Polar residues" evidence="2">
    <location>
        <begin position="157"/>
        <end position="176"/>
    </location>
</feature>
<protein>
    <submittedName>
        <fullName evidence="3">Uncharacterized protein</fullName>
    </submittedName>
</protein>
<feature type="compositionally biased region" description="Low complexity" evidence="2">
    <location>
        <begin position="106"/>
        <end position="124"/>
    </location>
</feature>
<comment type="caution">
    <text evidence="3">The sequence shown here is derived from an EMBL/GenBank/DDBJ whole genome shotgun (WGS) entry which is preliminary data.</text>
</comment>
<dbReference type="AlphaFoldDB" id="A0A4Z2B9N5"/>
<feature type="compositionally biased region" description="Acidic residues" evidence="2">
    <location>
        <begin position="186"/>
        <end position="198"/>
    </location>
</feature>
<reference evidence="3 4" key="1">
    <citation type="submission" date="2019-04" db="EMBL/GenBank/DDBJ databases">
        <title>The sequence and de novo assembly of Takifugu bimaculatus genome using PacBio and Hi-C technologies.</title>
        <authorList>
            <person name="Xu P."/>
            <person name="Liu B."/>
            <person name="Zhou Z."/>
        </authorList>
    </citation>
    <scope>NUCLEOTIDE SEQUENCE [LARGE SCALE GENOMIC DNA]</scope>
    <source>
        <strain evidence="3">TB-2018</strain>
        <tissue evidence="3">Muscle</tissue>
    </source>
</reference>